<dbReference type="GO" id="GO:0005524">
    <property type="term" value="F:ATP binding"/>
    <property type="evidence" value="ECO:0007669"/>
    <property type="project" value="UniProtKB-KW"/>
</dbReference>
<dbReference type="GO" id="GO:0016881">
    <property type="term" value="F:acid-amino acid ligase activity"/>
    <property type="evidence" value="ECO:0007669"/>
    <property type="project" value="InterPro"/>
</dbReference>
<dbReference type="Gene3D" id="3.90.190.20">
    <property type="entry name" value="Mur ligase, C-terminal domain"/>
    <property type="match status" value="2"/>
</dbReference>
<dbReference type="InterPro" id="IPR036565">
    <property type="entry name" value="Mur-like_cat_sf"/>
</dbReference>
<dbReference type="InterPro" id="IPR019079">
    <property type="entry name" value="Capsule_synth_CapA"/>
</dbReference>
<keyword evidence="3" id="KW-0067">ATP-binding</keyword>
<dbReference type="Pfam" id="PF08245">
    <property type="entry name" value="Mur_ligase_M"/>
    <property type="match status" value="2"/>
</dbReference>
<evidence type="ECO:0000256" key="2">
    <source>
        <dbReference type="ARBA" id="ARBA00022741"/>
    </source>
</evidence>
<dbReference type="InterPro" id="IPR008928">
    <property type="entry name" value="6-hairpin_glycosidase_sf"/>
</dbReference>
<dbReference type="EMBL" id="VYXQ01000001">
    <property type="protein sequence ID" value="KAA9370933.1"/>
    <property type="molecule type" value="Genomic_DNA"/>
</dbReference>
<dbReference type="Gene3D" id="3.40.1190.10">
    <property type="entry name" value="Mur-like, catalytic domain"/>
    <property type="match status" value="2"/>
</dbReference>
<dbReference type="SMART" id="SM00854">
    <property type="entry name" value="PGA_cap"/>
    <property type="match status" value="1"/>
</dbReference>
<dbReference type="Pfam" id="PF02875">
    <property type="entry name" value="Mur_ligase_C"/>
    <property type="match status" value="2"/>
</dbReference>
<keyword evidence="6" id="KW-1185">Reference proteome</keyword>
<feature type="domain" description="Capsule synthesis protein CapA" evidence="4">
    <location>
        <begin position="582"/>
        <end position="828"/>
    </location>
</feature>
<evidence type="ECO:0000259" key="4">
    <source>
        <dbReference type="SMART" id="SM00854"/>
    </source>
</evidence>
<evidence type="ECO:0000256" key="1">
    <source>
        <dbReference type="ARBA" id="ARBA00022598"/>
    </source>
</evidence>
<dbReference type="SUPFAM" id="SSF53244">
    <property type="entry name" value="MurD-like peptide ligases, peptide-binding domain"/>
    <property type="match status" value="2"/>
</dbReference>
<evidence type="ECO:0000313" key="6">
    <source>
        <dbReference type="Proteomes" id="UP000327108"/>
    </source>
</evidence>
<proteinExistence type="predicted"/>
<dbReference type="SUPFAM" id="SSF53623">
    <property type="entry name" value="MurD-like peptide ligases, catalytic domain"/>
    <property type="match status" value="2"/>
</dbReference>
<dbReference type="Proteomes" id="UP000327108">
    <property type="component" value="Unassembled WGS sequence"/>
</dbReference>
<dbReference type="InterPro" id="IPR013221">
    <property type="entry name" value="Mur_ligase_cen"/>
</dbReference>
<dbReference type="CDD" id="cd07381">
    <property type="entry name" value="MPP_CapA"/>
    <property type="match status" value="1"/>
</dbReference>
<dbReference type="InterPro" id="IPR004101">
    <property type="entry name" value="Mur_ligase_C"/>
</dbReference>
<organism evidence="5 6">
    <name type="scientific">Ochrobactrum quorumnocens</name>
    <dbReference type="NCBI Taxonomy" id="271865"/>
    <lineage>
        <taxon>Bacteria</taxon>
        <taxon>Pseudomonadati</taxon>
        <taxon>Pseudomonadota</taxon>
        <taxon>Alphaproteobacteria</taxon>
        <taxon>Hyphomicrobiales</taxon>
        <taxon>Brucellaceae</taxon>
        <taxon>Brucella/Ochrobactrum group</taxon>
        <taxon>Ochrobactrum</taxon>
    </lineage>
</organism>
<gene>
    <name evidence="5" type="ORF">F3W84_00520</name>
</gene>
<protein>
    <submittedName>
        <fullName evidence="5">UDP-N-acetylmuramoyl-tripeptide--D-alanyl-D-alanine ligase</fullName>
    </submittedName>
</protein>
<accession>A0A5N1K460</accession>
<dbReference type="Pfam" id="PF09587">
    <property type="entry name" value="PGA_cap"/>
    <property type="match status" value="1"/>
</dbReference>
<dbReference type="SUPFAM" id="SSF48208">
    <property type="entry name" value="Six-hairpin glycosidases"/>
    <property type="match status" value="1"/>
</dbReference>
<dbReference type="GO" id="GO:0005975">
    <property type="term" value="P:carbohydrate metabolic process"/>
    <property type="evidence" value="ECO:0007669"/>
    <property type="project" value="InterPro"/>
</dbReference>
<keyword evidence="2" id="KW-0547">Nucleotide-binding</keyword>
<sequence length="2072" mass="228809">MHNGEESMQANFVHLLERAKQAVFTKFVSLTGAFPSHTLFLSMTDGKHRAITVNASAPSLEDCWKALIEKAKQELLSNTLKVEWLRIEWPNIVEVLTWQQLKSQIEATKRNYFRYGIAFDQRFDIAFLEAELNANAILYGGGNAANGVFNAGNFGRYLKLRHGKDKLALSDEDAVFRFSTAGVFLTSNDSTIYRITGHGPNCGRRNIEALQLNDIDQLIAGGSRYLASQTLESGRFIFGWHPCFDHEIKTYNALRHASSLYAMIEAYEVTRDSELGEAIERSLSYLTDKLIKTLDHQGEKMAVLVDAQNEVKLGGNAVCLLALVKYSELHQTSRYNVLLEQLALAICAMQDSQTGQFAHVLQYPKLDVKAGFRTIYYDGEAAFGLLRLYAQTKDPRWLRCVERAFDYFIAADHWKAHDHWLAYAVNELTRYRPERRYYEFGLKNFADYLDFVTERITTFPTLLELMMAAQQMIARLEADSSLRSLLTIIDKKKFYNALETRAHYLTNGHFWPEIAMFFANPARMVGSFFIRHHAFRVRIDDVEHYLSGLIAYREYRLKRPDWKAPWELDGAIVDDHHPKGPVIAWGGDVNLGRRQHYRLSELGVENVLNIPELRKADLRIINLECVVSTLGEQGVNKGEGGPYYYRARPQMLELLTHVGIDVVATANNHSGDYGSQALLQQAEFLREAGISSVGTGENLNAAVSAVIKPVGDLKVAIFSIDATQHRFAATKNTAGSAHLPLNDPQAWIDTLAPRIADARKRAQVVLVAVHWGENLRPEPSSDEIAVGHAIIEAGADGVLGASAHLLQAIEIYKGRPIIHDAGDFLFDAIQGKITKTGLFSLEVSSNGVETIIFTPLIGGFGTTHQLEGPRAREAAQEFAKQCLTAGTQMQVSASGRGIVSLSPEARSTQSITADSDTLKSENLDLPKAMIYQLDKRWSPDVVPDDVRIAPVQIGPLTLLGVRVSPQKFTDRRMLWVETFWRADGQLDEDIRLDIQAVPVKPTRMRAWGRSMDHDPCDWLGPTSAWKPGQIYRDFYGLRPPYLKDWENVDLQVSIGIVSKSYEAAPVALPFNIELAVPNLPTPVLKEPVAASPKSRAYRQQFNDSINDCISGQTWTADQLAAVTGGKWLVAPPPGWFVRSVIRGMIHKKFVDQPTLYVASEFEHLAFHEQYSSTKRSGMDTHSLLVKNAPAFAGAIVSKPVAGVSSDFPLLQVQDPIKALIELGIAARQRYKNDVIAVTGTVGKSTTVSMIREMLGRDLQVLSSYDNYNSRVGAPALLANLSLDHKAAIVEIAQSALWMERGPVTRLIEPTIALVTEIGLSQSDRRVKSLSDVARWKSRIFDGLTGKAVAIIGDHLACFDDILAKANVHAKKIIIFGESERATMRIVDRQLNDETSTIWFRTPEGLEGILEVPLPGNGMITNAMTALCVLYAMGHDVTKMTNSLSDLAVQTGRLQRFSVQVLSTGVATIIDDSWNAEVSSMLNAISVLEKITPVNRGRKIAVLGRIVHLGEMGKPLHESLAEPLLTANPQIVLTHGDEMRFLREKLPSKLLGPHFSTANELAQYLYPILEPDDVVLVKGSRRDSDFGSVCELLRDASKRVQNSNPAPSTLGEIRHLLDPDSGLSQNSDAVEFNAVSFSVETLNDRSVAIVQTEDGPMGLTQAQLRKHKASIVATIGVSPEQPLSDIPHIHDKKWSSTTKALAIMRRDAFKGTCFAVTGSAGKSSVNSMLLSTLRGLHTDKEILGTTGNQNMFMGVMRTLTALKPQHSHLVQEVAVGHATRSAPVLRPNIAIVTNISEAHLEAFNGIEGIADAKSAVLRALEPDGTAVICRDTALYERVRGHAERKGVNIVTYGTHEASDWKLTDFNSSSGEAHYKIGNEQFKLMLIPGARHQAVNVAGTLACLAAAHEDWRAAAKILEQWSPPAGRGLPFYVSASLGGKAMIVDDAFNAAPIAMLAAVEALAAEMKASRRVLVLGEMLELGQNSKAIHTRLAHVIAHLPIEQVYAVGEAYGEFWQKLPEAKRGRYLETLEELHKTLKVDIRDGDVWWFKGAHGSGLHHTVQALRSAQVVSGSG</sequence>
<evidence type="ECO:0000256" key="3">
    <source>
        <dbReference type="ARBA" id="ARBA00022840"/>
    </source>
</evidence>
<dbReference type="Gene3D" id="3.60.21.10">
    <property type="match status" value="1"/>
</dbReference>
<reference evidence="5 6" key="1">
    <citation type="submission" date="2019-09" db="EMBL/GenBank/DDBJ databases">
        <title>Biological control of the noxious weed angled onion (Allium triquetrum) thwarted by endophytic bacteria in Victoria, Australia.</title>
        <authorList>
            <person name="Tehranchian P."/>
            <person name="Adair R.J."/>
            <person name="Van T.H."/>
            <person name="Morrison P.D."/>
            <person name="Williams H."/>
            <person name="Lawrie A.C."/>
        </authorList>
    </citation>
    <scope>NUCLEOTIDE SEQUENCE [LARGE SCALE GENOMIC DNA]</scope>
    <source>
        <strain evidence="5 6">RPTAtOch1</strain>
    </source>
</reference>
<comment type="caution">
    <text evidence="5">The sequence shown here is derived from an EMBL/GenBank/DDBJ whole genome shotgun (WGS) entry which is preliminary data.</text>
</comment>
<name>A0A5N1K460_9HYPH</name>
<dbReference type="InterPro" id="IPR051046">
    <property type="entry name" value="MurCDEF_CellWall_CoF430Synth"/>
</dbReference>
<keyword evidence="1 5" id="KW-0436">Ligase</keyword>
<dbReference type="PANTHER" id="PTHR43024">
    <property type="entry name" value="UDP-N-ACETYLMURAMOYL-TRIPEPTIDE--D-ALANYL-D-ALANINE LIGASE"/>
    <property type="match status" value="1"/>
</dbReference>
<dbReference type="SUPFAM" id="SSF56300">
    <property type="entry name" value="Metallo-dependent phosphatases"/>
    <property type="match status" value="1"/>
</dbReference>
<evidence type="ECO:0000313" key="5">
    <source>
        <dbReference type="EMBL" id="KAA9370933.1"/>
    </source>
</evidence>
<dbReference type="InterPro" id="IPR029052">
    <property type="entry name" value="Metallo-depent_PP-like"/>
</dbReference>
<dbReference type="PANTHER" id="PTHR43024:SF1">
    <property type="entry name" value="UDP-N-ACETYLMURAMOYL-TRIPEPTIDE--D-ALANYL-D-ALANINE LIGASE"/>
    <property type="match status" value="1"/>
</dbReference>
<dbReference type="InterPro" id="IPR036615">
    <property type="entry name" value="Mur_ligase_C_dom_sf"/>
</dbReference>